<gene>
    <name evidence="6" type="ORF">CSR02_04080</name>
</gene>
<evidence type="ECO:0000259" key="5">
    <source>
        <dbReference type="Pfam" id="PF01464"/>
    </source>
</evidence>
<dbReference type="RefSeq" id="WP_099540662.1">
    <property type="nucleotide sequence ID" value="NZ_PEBQ01000057.1"/>
</dbReference>
<comment type="similarity">
    <text evidence="1">Belongs to the transglycosylase Slt family.</text>
</comment>
<accession>A0A2G4RE96</accession>
<keyword evidence="7" id="KW-1185">Reference proteome</keyword>
<dbReference type="GO" id="GO:0000270">
    <property type="term" value="P:peptidoglycan metabolic process"/>
    <property type="evidence" value="ECO:0007669"/>
    <property type="project" value="InterPro"/>
</dbReference>
<dbReference type="InterPro" id="IPR023346">
    <property type="entry name" value="Lysozyme-like_dom_sf"/>
</dbReference>
<dbReference type="Pfam" id="PF01464">
    <property type="entry name" value="SLT"/>
    <property type="match status" value="1"/>
</dbReference>
<comment type="similarity">
    <text evidence="2">Belongs to the virb1 family.</text>
</comment>
<evidence type="ECO:0000256" key="4">
    <source>
        <dbReference type="SAM" id="SignalP"/>
    </source>
</evidence>
<dbReference type="OrthoDB" id="9815002at2"/>
<protein>
    <submittedName>
        <fullName evidence="6">Lytic transglycosylase</fullName>
    </submittedName>
</protein>
<dbReference type="GO" id="GO:0016020">
    <property type="term" value="C:membrane"/>
    <property type="evidence" value="ECO:0007669"/>
    <property type="project" value="InterPro"/>
</dbReference>
<keyword evidence="3 4" id="KW-0732">Signal</keyword>
<reference evidence="6 7" key="1">
    <citation type="submission" date="2017-10" db="EMBL/GenBank/DDBJ databases">
        <title>Genomic analysis of the genus Acetobacter.</title>
        <authorList>
            <person name="Kim K.H."/>
            <person name="Chun B.H."/>
            <person name="Son A.R."/>
            <person name="Jeon C.O."/>
        </authorList>
    </citation>
    <scope>NUCLEOTIDE SEQUENCE [LARGE SCALE GENOMIC DNA]</scope>
    <source>
        <strain evidence="6 7">LHT 2458</strain>
    </source>
</reference>
<evidence type="ECO:0000256" key="1">
    <source>
        <dbReference type="ARBA" id="ARBA00007734"/>
    </source>
</evidence>
<dbReference type="InterPro" id="IPR008939">
    <property type="entry name" value="Lytic_TGlycosylase_superhlx_U"/>
</dbReference>
<feature type="domain" description="Transglycosylase SLT" evidence="5">
    <location>
        <begin position="469"/>
        <end position="587"/>
    </location>
</feature>
<evidence type="ECO:0000313" key="7">
    <source>
        <dbReference type="Proteomes" id="UP000228751"/>
    </source>
</evidence>
<dbReference type="PANTHER" id="PTHR37423">
    <property type="entry name" value="SOLUBLE LYTIC MUREIN TRANSGLYCOSYLASE-RELATED"/>
    <property type="match status" value="1"/>
</dbReference>
<dbReference type="Proteomes" id="UP000228751">
    <property type="component" value="Unassembled WGS sequence"/>
</dbReference>
<evidence type="ECO:0000256" key="2">
    <source>
        <dbReference type="ARBA" id="ARBA00009387"/>
    </source>
</evidence>
<organism evidence="6 7">
    <name type="scientific">Acetobacter pomorum</name>
    <dbReference type="NCBI Taxonomy" id="65959"/>
    <lineage>
        <taxon>Bacteria</taxon>
        <taxon>Pseudomonadati</taxon>
        <taxon>Pseudomonadota</taxon>
        <taxon>Alphaproteobacteria</taxon>
        <taxon>Acetobacterales</taxon>
        <taxon>Acetobacteraceae</taxon>
        <taxon>Acetobacter</taxon>
    </lineage>
</organism>
<comment type="caution">
    <text evidence="6">The sequence shown here is derived from an EMBL/GenBank/DDBJ whole genome shotgun (WGS) entry which is preliminary data.</text>
</comment>
<dbReference type="Gene3D" id="1.10.530.10">
    <property type="match status" value="1"/>
</dbReference>
<proteinExistence type="inferred from homology"/>
<feature type="chain" id="PRO_5013619719" evidence="4">
    <location>
        <begin position="36"/>
        <end position="656"/>
    </location>
</feature>
<dbReference type="GO" id="GO:0008933">
    <property type="term" value="F:peptidoglycan lytic transglycosylase activity"/>
    <property type="evidence" value="ECO:0007669"/>
    <property type="project" value="InterPro"/>
</dbReference>
<dbReference type="AlphaFoldDB" id="A0A2G4RE96"/>
<dbReference type="PANTHER" id="PTHR37423:SF2">
    <property type="entry name" value="MEMBRANE-BOUND LYTIC MUREIN TRANSGLYCOSYLASE C"/>
    <property type="match status" value="1"/>
</dbReference>
<dbReference type="InterPro" id="IPR000189">
    <property type="entry name" value="Transglyc_AS"/>
</dbReference>
<dbReference type="SUPFAM" id="SSF48435">
    <property type="entry name" value="Bacterial muramidases"/>
    <property type="match status" value="1"/>
</dbReference>
<sequence>MRAIGQIPHQIAAKAILAGAALLASASVVVTRAHAKPPEAGPEPYSEELAMVLPRQAFPEGDDVTLPKPLPPEVATQVRAILRLQQQGAFTEAISSTTHLTDATLLGELQADRYLNPNYHPNATELRNWLKKYTSYADAPAIWARLAALSERGGPLPPAPPADHLAPAHAALAAGPLAQEFTRNPLLDRTLRERTTWGLKGVHSALHLISITPGMTPAYAAQLQAETAQAMLVSGETDMALDIGRTAVNLSRERNALASYITGLALWQKQAYAEAIPFFEKASHTPRAMPEMRAACAFWAARGHEKTGNAHAQHVWLQHAAAFPRSFYGLLAYRMLRPDPADTIHAASSAHIRPVGFTPLENSHIPDNGASSAPVLTEIDIEAVGATEVGRRVFALLQVGEPEMAENAIRRAWPDLRDVTLARAFQLVAQTAGLHDLATEMADALNTHAATAQNAEDTPLPLLRPRHGFTMDPALVYALARVESNFDPRAVSGAGAHGLMQIRPLTADFVTSESPTNINHHFVHSAEALHDPSINLEIGQRYVQYLAGLITRQTSHTEARGGDIIRLLASYNAGPSALAHWESATGPAANDPLLFMELLPNTETRDYVHHTLAYLWMYAAKMKLPTPSLTALAQGTWPDFEDEKALAHTLNTRTLH</sequence>
<evidence type="ECO:0000313" key="6">
    <source>
        <dbReference type="EMBL" id="PHY94903.1"/>
    </source>
</evidence>
<dbReference type="InterPro" id="IPR008258">
    <property type="entry name" value="Transglycosylase_SLT_dom_1"/>
</dbReference>
<dbReference type="GO" id="GO:0042597">
    <property type="term" value="C:periplasmic space"/>
    <property type="evidence" value="ECO:0007669"/>
    <property type="project" value="InterPro"/>
</dbReference>
<feature type="signal peptide" evidence="4">
    <location>
        <begin position="1"/>
        <end position="35"/>
    </location>
</feature>
<dbReference type="SUPFAM" id="SSF53955">
    <property type="entry name" value="Lysozyme-like"/>
    <property type="match status" value="1"/>
</dbReference>
<evidence type="ECO:0000256" key="3">
    <source>
        <dbReference type="ARBA" id="ARBA00022729"/>
    </source>
</evidence>
<dbReference type="EMBL" id="PEBQ01000057">
    <property type="protein sequence ID" value="PHY94903.1"/>
    <property type="molecule type" value="Genomic_DNA"/>
</dbReference>
<name>A0A2G4RE96_9PROT</name>
<dbReference type="PROSITE" id="PS00922">
    <property type="entry name" value="TRANSGLYCOSYLASE"/>
    <property type="match status" value="1"/>
</dbReference>
<dbReference type="GO" id="GO:0004553">
    <property type="term" value="F:hydrolase activity, hydrolyzing O-glycosyl compounds"/>
    <property type="evidence" value="ECO:0007669"/>
    <property type="project" value="InterPro"/>
</dbReference>
<dbReference type="CDD" id="cd13401">
    <property type="entry name" value="Slt70-like"/>
    <property type="match status" value="1"/>
</dbReference>